<dbReference type="GO" id="GO:0006032">
    <property type="term" value="P:chitin catabolic process"/>
    <property type="evidence" value="ECO:0007669"/>
    <property type="project" value="TreeGrafter"/>
</dbReference>
<dbReference type="SMART" id="SM00636">
    <property type="entry name" value="Glyco_18"/>
    <property type="match status" value="1"/>
</dbReference>
<evidence type="ECO:0000256" key="4">
    <source>
        <dbReference type="ARBA" id="ARBA00023180"/>
    </source>
</evidence>
<evidence type="ECO:0000256" key="5">
    <source>
        <dbReference type="ARBA" id="ARBA00023295"/>
    </source>
</evidence>
<dbReference type="PROSITE" id="PS51910">
    <property type="entry name" value="GH18_2"/>
    <property type="match status" value="1"/>
</dbReference>
<organism evidence="10 11">
    <name type="scientific">Rubroshorea leprosula</name>
    <dbReference type="NCBI Taxonomy" id="152421"/>
    <lineage>
        <taxon>Eukaryota</taxon>
        <taxon>Viridiplantae</taxon>
        <taxon>Streptophyta</taxon>
        <taxon>Embryophyta</taxon>
        <taxon>Tracheophyta</taxon>
        <taxon>Spermatophyta</taxon>
        <taxon>Magnoliopsida</taxon>
        <taxon>eudicotyledons</taxon>
        <taxon>Gunneridae</taxon>
        <taxon>Pentapetalae</taxon>
        <taxon>rosids</taxon>
        <taxon>malvids</taxon>
        <taxon>Malvales</taxon>
        <taxon>Dipterocarpaceae</taxon>
        <taxon>Rubroshorea</taxon>
    </lineage>
</organism>
<dbReference type="SUPFAM" id="SSF54556">
    <property type="entry name" value="Chitinase insertion domain"/>
    <property type="match status" value="1"/>
</dbReference>
<keyword evidence="4" id="KW-0325">Glycoprotein</keyword>
<accession>A0AAV5IN62</accession>
<dbReference type="GO" id="GO:0004568">
    <property type="term" value="F:chitinase activity"/>
    <property type="evidence" value="ECO:0007669"/>
    <property type="project" value="TreeGrafter"/>
</dbReference>
<dbReference type="InterPro" id="IPR001223">
    <property type="entry name" value="Glyco_hydro18_cat"/>
</dbReference>
<keyword evidence="3 6" id="KW-0378">Hydrolase</keyword>
<feature type="signal peptide" evidence="8">
    <location>
        <begin position="1"/>
        <end position="24"/>
    </location>
</feature>
<proteinExistence type="inferred from homology"/>
<dbReference type="FunFam" id="3.10.50.10:FF:000003">
    <property type="entry name" value="Class V chitinase CHIT5b"/>
    <property type="match status" value="1"/>
</dbReference>
<sequence>MAGLIGSEFLFIVVLLSFSIGCLAATPPVVKAAYYPSWRSFSPSDVDTSLFTHIFYAFLIPNNVTYKFEIDNSTALLLSNFTATLHNKTPSVKALFSIGGGGDATRTLLARMASSQTTRQTFINSAIETARNLGFDGIDIDWEYPQTQEEMQDLESLFQEWRQAIKAEAEATNRAPLLLTAAVNFSVKIFWPVPLSYSVQSINQNLDWVNAMCYDYHGNWDTSVTGAHAALYDPNSNISTSYGLTSWVQAGVDPKKVVMGLPLYGRTWTLRDPNQHNIGSPAVGVGPGPDGVLTLTEVEQFNKEKNATVVYDTATGSTYSFAGTSWIGYDDATSVNTKIRYAKSLGLGGYFLFAISYESGWEISRQASEAWSNP</sequence>
<dbReference type="Pfam" id="PF00704">
    <property type="entry name" value="Glyco_hydro_18"/>
    <property type="match status" value="1"/>
</dbReference>
<dbReference type="InterPro" id="IPR017853">
    <property type="entry name" value="GH"/>
</dbReference>
<dbReference type="PANTHER" id="PTHR11177:SF396">
    <property type="entry name" value="NOD FACTOR HYDROLASE PROTEIN 1"/>
    <property type="match status" value="1"/>
</dbReference>
<keyword evidence="7" id="KW-0175">Coiled coil</keyword>
<evidence type="ECO:0000256" key="8">
    <source>
        <dbReference type="SAM" id="SignalP"/>
    </source>
</evidence>
<evidence type="ECO:0000256" key="1">
    <source>
        <dbReference type="ARBA" id="ARBA00008682"/>
    </source>
</evidence>
<feature type="chain" id="PRO_5043686023" description="GH18 domain-containing protein" evidence="8">
    <location>
        <begin position="25"/>
        <end position="374"/>
    </location>
</feature>
<comment type="similarity">
    <text evidence="1">Belongs to the glycosyl hydrolase 18 family. Chitinase class V subfamily.</text>
</comment>
<comment type="caution">
    <text evidence="10">The sequence shown here is derived from an EMBL/GenBank/DDBJ whole genome shotgun (WGS) entry which is preliminary data.</text>
</comment>
<dbReference type="Gene3D" id="3.20.20.80">
    <property type="entry name" value="Glycosidases"/>
    <property type="match status" value="1"/>
</dbReference>
<dbReference type="CDD" id="cd02879">
    <property type="entry name" value="GH18_plant_chitinase_class_V"/>
    <property type="match status" value="1"/>
</dbReference>
<evidence type="ECO:0000256" key="7">
    <source>
        <dbReference type="SAM" id="Coils"/>
    </source>
</evidence>
<feature type="domain" description="GH18" evidence="9">
    <location>
        <begin position="29"/>
        <end position="374"/>
    </location>
</feature>
<dbReference type="InterPro" id="IPR011583">
    <property type="entry name" value="Chitinase_II/V-like_cat"/>
</dbReference>
<protein>
    <recommendedName>
        <fullName evidence="9">GH18 domain-containing protein</fullName>
    </recommendedName>
</protein>
<evidence type="ECO:0000313" key="10">
    <source>
        <dbReference type="EMBL" id="GKV03352.1"/>
    </source>
</evidence>
<reference evidence="10 11" key="1">
    <citation type="journal article" date="2021" name="Commun. Biol.">
        <title>The genome of Shorea leprosula (Dipterocarpaceae) highlights the ecological relevance of drought in aseasonal tropical rainforests.</title>
        <authorList>
            <person name="Ng K.K.S."/>
            <person name="Kobayashi M.J."/>
            <person name="Fawcett J.A."/>
            <person name="Hatakeyama M."/>
            <person name="Paape T."/>
            <person name="Ng C.H."/>
            <person name="Ang C.C."/>
            <person name="Tnah L.H."/>
            <person name="Lee C.T."/>
            <person name="Nishiyama T."/>
            <person name="Sese J."/>
            <person name="O'Brien M.J."/>
            <person name="Copetti D."/>
            <person name="Mohd Noor M.I."/>
            <person name="Ong R.C."/>
            <person name="Putra M."/>
            <person name="Sireger I.Z."/>
            <person name="Indrioko S."/>
            <person name="Kosugi Y."/>
            <person name="Izuno A."/>
            <person name="Isagi Y."/>
            <person name="Lee S.L."/>
            <person name="Shimizu K.K."/>
        </authorList>
    </citation>
    <scope>NUCLEOTIDE SEQUENCE [LARGE SCALE GENOMIC DNA]</scope>
    <source>
        <strain evidence="10">214</strain>
    </source>
</reference>
<dbReference type="EMBL" id="BPVZ01000020">
    <property type="protein sequence ID" value="GKV03352.1"/>
    <property type="molecule type" value="Genomic_DNA"/>
</dbReference>
<keyword evidence="5 6" id="KW-0326">Glycosidase</keyword>
<evidence type="ECO:0000259" key="9">
    <source>
        <dbReference type="PROSITE" id="PS51910"/>
    </source>
</evidence>
<evidence type="ECO:0000256" key="3">
    <source>
        <dbReference type="ARBA" id="ARBA00022801"/>
    </source>
</evidence>
<evidence type="ECO:0000256" key="2">
    <source>
        <dbReference type="ARBA" id="ARBA00022729"/>
    </source>
</evidence>
<evidence type="ECO:0000313" key="11">
    <source>
        <dbReference type="Proteomes" id="UP001054252"/>
    </source>
</evidence>
<dbReference type="InterPro" id="IPR001579">
    <property type="entry name" value="Glyco_hydro_18_chit_AS"/>
</dbReference>
<keyword evidence="11" id="KW-1185">Reference proteome</keyword>
<keyword evidence="2 8" id="KW-0732">Signal</keyword>
<dbReference type="AlphaFoldDB" id="A0AAV5IN62"/>
<dbReference type="PROSITE" id="PS01095">
    <property type="entry name" value="GH18_1"/>
    <property type="match status" value="1"/>
</dbReference>
<evidence type="ECO:0000256" key="6">
    <source>
        <dbReference type="RuleBase" id="RU000489"/>
    </source>
</evidence>
<dbReference type="Gene3D" id="3.10.50.10">
    <property type="match status" value="1"/>
</dbReference>
<feature type="coiled-coil region" evidence="7">
    <location>
        <begin position="144"/>
        <end position="171"/>
    </location>
</feature>
<name>A0AAV5IN62_9ROSI</name>
<dbReference type="GO" id="GO:0005576">
    <property type="term" value="C:extracellular region"/>
    <property type="evidence" value="ECO:0007669"/>
    <property type="project" value="TreeGrafter"/>
</dbReference>
<dbReference type="InterPro" id="IPR029070">
    <property type="entry name" value="Chitinase_insertion_sf"/>
</dbReference>
<dbReference type="PANTHER" id="PTHR11177">
    <property type="entry name" value="CHITINASE"/>
    <property type="match status" value="1"/>
</dbReference>
<dbReference type="GO" id="GO:0005975">
    <property type="term" value="P:carbohydrate metabolic process"/>
    <property type="evidence" value="ECO:0007669"/>
    <property type="project" value="InterPro"/>
</dbReference>
<gene>
    <name evidence="10" type="ORF">SLEP1_g15668</name>
</gene>
<dbReference type="GO" id="GO:0008061">
    <property type="term" value="F:chitin binding"/>
    <property type="evidence" value="ECO:0007669"/>
    <property type="project" value="InterPro"/>
</dbReference>
<dbReference type="Proteomes" id="UP001054252">
    <property type="component" value="Unassembled WGS sequence"/>
</dbReference>
<dbReference type="SUPFAM" id="SSF51445">
    <property type="entry name" value="(Trans)glycosidases"/>
    <property type="match status" value="1"/>
</dbReference>
<dbReference type="InterPro" id="IPR050314">
    <property type="entry name" value="Glycosyl_Hydrlase_18"/>
</dbReference>